<feature type="compositionally biased region" description="Basic and acidic residues" evidence="6">
    <location>
        <begin position="959"/>
        <end position="970"/>
    </location>
</feature>
<dbReference type="Gene3D" id="3.30.40.10">
    <property type="entry name" value="Zinc/RING finger domain, C3HC4 (zinc finger)"/>
    <property type="match status" value="1"/>
</dbReference>
<feature type="compositionally biased region" description="Polar residues" evidence="6">
    <location>
        <begin position="868"/>
        <end position="896"/>
    </location>
</feature>
<keyword evidence="5" id="KW-0539">Nucleus</keyword>
<feature type="compositionally biased region" description="Basic and acidic residues" evidence="6">
    <location>
        <begin position="754"/>
        <end position="786"/>
    </location>
</feature>
<feature type="compositionally biased region" description="Basic and acidic residues" evidence="6">
    <location>
        <begin position="1167"/>
        <end position="1178"/>
    </location>
</feature>
<feature type="compositionally biased region" description="Polar residues" evidence="6">
    <location>
        <begin position="837"/>
        <end position="859"/>
    </location>
</feature>
<dbReference type="SUPFAM" id="SSF57903">
    <property type="entry name" value="FYVE/PHD zinc finger"/>
    <property type="match status" value="1"/>
</dbReference>
<comment type="subcellular location">
    <subcellularLocation>
        <location evidence="1">Nucleus</location>
    </subcellularLocation>
</comment>
<keyword evidence="3" id="KW-0863">Zinc-finger</keyword>
<feature type="region of interest" description="Disordered" evidence="6">
    <location>
        <begin position="325"/>
        <end position="348"/>
    </location>
</feature>
<dbReference type="InterPro" id="IPR011011">
    <property type="entry name" value="Znf_FYVE_PHD"/>
</dbReference>
<dbReference type="InterPro" id="IPR013083">
    <property type="entry name" value="Znf_RING/FYVE/PHD"/>
</dbReference>
<evidence type="ECO:0000256" key="6">
    <source>
        <dbReference type="SAM" id="MobiDB-lite"/>
    </source>
</evidence>
<feature type="region of interest" description="Disordered" evidence="6">
    <location>
        <begin position="560"/>
        <end position="583"/>
    </location>
</feature>
<dbReference type="AlphaFoldDB" id="A0A2G5DZ21"/>
<proteinExistence type="predicted"/>
<dbReference type="InterPro" id="IPR019786">
    <property type="entry name" value="Zinc_finger_PHD-type_CS"/>
</dbReference>
<feature type="region of interest" description="Disordered" evidence="6">
    <location>
        <begin position="1042"/>
        <end position="1063"/>
    </location>
</feature>
<dbReference type="OrthoDB" id="79252at2759"/>
<evidence type="ECO:0000259" key="7">
    <source>
        <dbReference type="SMART" id="SM00249"/>
    </source>
</evidence>
<evidence type="ECO:0000256" key="1">
    <source>
        <dbReference type="ARBA" id="ARBA00004123"/>
    </source>
</evidence>
<organism evidence="8 9">
    <name type="scientific">Aquilegia coerulea</name>
    <name type="common">Rocky mountain columbine</name>
    <dbReference type="NCBI Taxonomy" id="218851"/>
    <lineage>
        <taxon>Eukaryota</taxon>
        <taxon>Viridiplantae</taxon>
        <taxon>Streptophyta</taxon>
        <taxon>Embryophyta</taxon>
        <taxon>Tracheophyta</taxon>
        <taxon>Spermatophyta</taxon>
        <taxon>Magnoliopsida</taxon>
        <taxon>Ranunculales</taxon>
        <taxon>Ranunculaceae</taxon>
        <taxon>Thalictroideae</taxon>
        <taxon>Aquilegia</taxon>
    </lineage>
</organism>
<protein>
    <recommendedName>
        <fullName evidence="7">Zinc finger PHD-type domain-containing protein</fullName>
    </recommendedName>
</protein>
<evidence type="ECO:0000313" key="9">
    <source>
        <dbReference type="Proteomes" id="UP000230069"/>
    </source>
</evidence>
<dbReference type="InterPro" id="IPR001965">
    <property type="entry name" value="Znf_PHD"/>
</dbReference>
<keyword evidence="2" id="KW-0479">Metal-binding</keyword>
<keyword evidence="4" id="KW-0862">Zinc</keyword>
<feature type="region of interest" description="Disordered" evidence="6">
    <location>
        <begin position="913"/>
        <end position="970"/>
    </location>
</feature>
<reference evidence="8 9" key="1">
    <citation type="submission" date="2017-09" db="EMBL/GenBank/DDBJ databases">
        <title>WGS assembly of Aquilegia coerulea Goldsmith.</title>
        <authorList>
            <person name="Hodges S."/>
            <person name="Kramer E."/>
            <person name="Nordborg M."/>
            <person name="Tomkins J."/>
            <person name="Borevitz J."/>
            <person name="Derieg N."/>
            <person name="Yan J."/>
            <person name="Mihaltcheva S."/>
            <person name="Hayes R.D."/>
            <person name="Rokhsar D."/>
        </authorList>
    </citation>
    <scope>NUCLEOTIDE SEQUENCE [LARGE SCALE GENOMIC DNA]</scope>
    <source>
        <strain evidence="9">cv. Goldsmith</strain>
    </source>
</reference>
<feature type="domain" description="Zinc finger PHD-type" evidence="7">
    <location>
        <begin position="32"/>
        <end position="75"/>
    </location>
</feature>
<evidence type="ECO:0000256" key="5">
    <source>
        <dbReference type="ARBA" id="ARBA00023242"/>
    </source>
</evidence>
<keyword evidence="9" id="KW-1185">Reference proteome</keyword>
<feature type="compositionally biased region" description="Polar residues" evidence="6">
    <location>
        <begin position="927"/>
        <end position="947"/>
    </location>
</feature>
<name>A0A2G5DZ21_AQUCA</name>
<feature type="region of interest" description="Disordered" evidence="6">
    <location>
        <begin position="103"/>
        <end position="133"/>
    </location>
</feature>
<feature type="compositionally biased region" description="Low complexity" evidence="6">
    <location>
        <begin position="788"/>
        <end position="823"/>
    </location>
</feature>
<feature type="region of interest" description="Disordered" evidence="6">
    <location>
        <begin position="673"/>
        <end position="896"/>
    </location>
</feature>
<evidence type="ECO:0000313" key="8">
    <source>
        <dbReference type="EMBL" id="PIA48772.1"/>
    </source>
</evidence>
<feature type="region of interest" description="Disordered" evidence="6">
    <location>
        <begin position="1126"/>
        <end position="1187"/>
    </location>
</feature>
<dbReference type="PROSITE" id="PS01359">
    <property type="entry name" value="ZF_PHD_1"/>
    <property type="match status" value="1"/>
</dbReference>
<gene>
    <name evidence="8" type="ORF">AQUCO_01300007v1</name>
</gene>
<dbReference type="PANTHER" id="PTHR14571:SF9">
    <property type="entry name" value="HISTONE-LYSINE N-METHYLTRANSFERASE SET-26-RELATED"/>
    <property type="match status" value="1"/>
</dbReference>
<dbReference type="PANTHER" id="PTHR14571">
    <property type="entry name" value="HISTONE-LYSINE N-METHYLTRANSFERASE SET-26-RELATED"/>
    <property type="match status" value="1"/>
</dbReference>
<feature type="compositionally biased region" description="Polar residues" evidence="6">
    <location>
        <begin position="714"/>
        <end position="731"/>
    </location>
</feature>
<sequence length="1221" mass="134385">MKSRSHHHRLPINEHHHHYQPDDWGDGSWTVDCLCGVNFDDGEEMVNCDECGVWVHTRCSRFVKGDTSFACDKCKKKNNSNTNTLTHNSEETEVAQLLVELPTKTPPLPLPSPSSSSYPPPPLPPPPPPPPSSFRLWSDIPLEERVHVQGVPGGDPTLFQGLSSSVFTSHLWKCSGYVPKKFNFQYRDFPCWDAKKHDSFPRIDEESDDNPIDRGADALFSLSKQIVSASPLEMLVGFRGDPKPSNKEAKNLGYLRPFGLHSGKRNKDRIRSQDLTARKKARSATKELHGKKRVSSAAIGAQQVQSCKIRESKLVETDFHDSRNEHKTTLFDPDPSGCSDMKNNRTNDKSAAYVPCTEDYFTKVKPKDSLAADVHKAGDLLKKAKPRDNATSNTEDSIRNVKPKVSVEVNDPKKGRSKDKLLPKFHHAEDFSKKLKPKDNLATKIYHAEDISKESWRNSSLIEIVVKSENGHQAPTRTGSSSETVAVEVALLGPDGISTIKKHEDQSRSVDGLDDLNDGTCDPGNFNGNASTAASFSPKLKFPVGDLRKVVTEVQDSRVLQDSNECTSPSSLRPDNQPKENSNCLPSLIIDVKMDSTKPSDQNPKISVSEHTFENLQVHEIHTSKFPSDEDAIVESKAFNYSEKINIIEGTIPISGEPCRNKEVIGLAGTISVQESSSEPKGLKNVEEPSKTGGINSKPPSPLTQRKMVLGYGKSSSSTVAISQSEVSGSSKPPGRPASPSTLRPIHFSKRVKVNADVKKDHTETDTIKDDCRYEEPRKTPREHIKPSAASASKSSHMSRISHASTSKRTSSDSQDSVLYSSSRAPVAHNVIVSPGSVESTSTLQPQSVSRVQNRTTVSGLPEKGERINQSGPNQSKGTHSSSMHPPAPVNSSSTLSDEELALLLHQELNSSPRVPRVPRVRHAGSIPQSASSTATSMLIKRTSSSGGKDLISVSRRKSKEEAPKDGSRNFHELNDEIKKIDRVLSSPDHQVQDQIITLEGCTKKEAHGEPRGVGEYAELNASLASITNEVTNQICSSLRNSPRVTSDDDDHGPGGIAGPATRTLPGLLDEIMSKGRRMTYEELCNAVLPHWNNLRKHNGERYAYSSHSQAVLDCLRNRNEWAQLVDRGPKTSAGRKKRKPESEAPQDNPEENGYGKGRGTKVLAGKKVEAHREDFPKGKRKARKRRRLALQGRGIRDVRIGRKQIVLVVMILWANVSHSS</sequence>
<evidence type="ECO:0000256" key="4">
    <source>
        <dbReference type="ARBA" id="ARBA00022833"/>
    </source>
</evidence>
<feature type="compositionally biased region" description="Basic residues" evidence="6">
    <location>
        <begin position="278"/>
        <end position="294"/>
    </location>
</feature>
<feature type="non-terminal residue" evidence="8">
    <location>
        <position position="1221"/>
    </location>
</feature>
<feature type="region of interest" description="Disordered" evidence="6">
    <location>
        <begin position="381"/>
        <end position="419"/>
    </location>
</feature>
<evidence type="ECO:0000256" key="2">
    <source>
        <dbReference type="ARBA" id="ARBA00022723"/>
    </source>
</evidence>
<feature type="region of interest" description="Disordered" evidence="6">
    <location>
        <begin position="263"/>
        <end position="299"/>
    </location>
</feature>
<dbReference type="EMBL" id="KZ305030">
    <property type="protein sequence ID" value="PIA48772.1"/>
    <property type="molecule type" value="Genomic_DNA"/>
</dbReference>
<dbReference type="SMART" id="SM00249">
    <property type="entry name" value="PHD"/>
    <property type="match status" value="1"/>
</dbReference>
<feature type="compositionally biased region" description="Basic and acidic residues" evidence="6">
    <location>
        <begin position="681"/>
        <end position="690"/>
    </location>
</feature>
<feature type="compositionally biased region" description="Basic and acidic residues" evidence="6">
    <location>
        <begin position="410"/>
        <end position="419"/>
    </location>
</feature>
<evidence type="ECO:0000256" key="3">
    <source>
        <dbReference type="ARBA" id="ARBA00022771"/>
    </source>
</evidence>
<dbReference type="GO" id="GO:0008270">
    <property type="term" value="F:zinc ion binding"/>
    <property type="evidence" value="ECO:0007669"/>
    <property type="project" value="UniProtKB-KW"/>
</dbReference>
<accession>A0A2G5DZ21</accession>
<dbReference type="GO" id="GO:0005634">
    <property type="term" value="C:nucleus"/>
    <property type="evidence" value="ECO:0007669"/>
    <property type="project" value="UniProtKB-SubCell"/>
</dbReference>
<dbReference type="Proteomes" id="UP000230069">
    <property type="component" value="Unassembled WGS sequence"/>
</dbReference>
<dbReference type="InterPro" id="IPR056065">
    <property type="entry name" value="DUF7648"/>
</dbReference>
<dbReference type="Pfam" id="PF24659">
    <property type="entry name" value="DUF7648"/>
    <property type="match status" value="1"/>
</dbReference>
<feature type="compositionally biased region" description="Pro residues" evidence="6">
    <location>
        <begin position="104"/>
        <end position="132"/>
    </location>
</feature>